<evidence type="ECO:0000256" key="3">
    <source>
        <dbReference type="PIRSR" id="PIRSR004848-1"/>
    </source>
</evidence>
<dbReference type="PIRSF" id="PIRSF004848">
    <property type="entry name" value="YBL036c_PLPDEIII"/>
    <property type="match status" value="1"/>
</dbReference>
<comment type="similarity">
    <text evidence="2 4">Belongs to the pyridoxal phosphate-binding protein YggS/PROSC family.</text>
</comment>
<feature type="modified residue" description="N6-(pyridoxal phosphate)lysine" evidence="2 3">
    <location>
        <position position="36"/>
    </location>
</feature>
<comment type="caution">
    <text evidence="6">The sequence shown here is derived from an EMBL/GenBank/DDBJ whole genome shotgun (WGS) entry which is preliminary data.</text>
</comment>
<evidence type="ECO:0000256" key="4">
    <source>
        <dbReference type="RuleBase" id="RU004514"/>
    </source>
</evidence>
<dbReference type="SUPFAM" id="SSF51419">
    <property type="entry name" value="PLP-binding barrel"/>
    <property type="match status" value="1"/>
</dbReference>
<dbReference type="InterPro" id="IPR029066">
    <property type="entry name" value="PLP-binding_barrel"/>
</dbReference>
<dbReference type="InterPro" id="IPR011078">
    <property type="entry name" value="PyrdxlP_homeostasis"/>
</dbReference>
<dbReference type="InterPro" id="IPR001608">
    <property type="entry name" value="Ala_racemase_N"/>
</dbReference>
<dbReference type="FunFam" id="3.20.20.10:FF:000018">
    <property type="entry name" value="Pyridoxal phosphate homeostasis protein"/>
    <property type="match status" value="1"/>
</dbReference>
<dbReference type="Gene3D" id="3.20.20.10">
    <property type="entry name" value="Alanine racemase"/>
    <property type="match status" value="1"/>
</dbReference>
<feature type="domain" description="Alanine racemase N-terminal" evidence="5">
    <location>
        <begin position="2"/>
        <end position="229"/>
    </location>
</feature>
<keyword evidence="7" id="KW-1185">Reference proteome</keyword>
<reference evidence="6 7" key="1">
    <citation type="submission" date="2020-07" db="EMBL/GenBank/DDBJ databases">
        <title>Genomic Encyclopedia of Type Strains, Phase IV (KMG-IV): sequencing the most valuable type-strain genomes for metagenomic binning, comparative biology and taxonomic classification.</title>
        <authorList>
            <person name="Goeker M."/>
        </authorList>
    </citation>
    <scope>NUCLEOTIDE SEQUENCE [LARGE SCALE GENOMIC DNA]</scope>
    <source>
        <strain evidence="6 7">DSM 17721</strain>
    </source>
</reference>
<dbReference type="GO" id="GO:0030170">
    <property type="term" value="F:pyridoxal phosphate binding"/>
    <property type="evidence" value="ECO:0007669"/>
    <property type="project" value="UniProtKB-UniRule"/>
</dbReference>
<dbReference type="AlphaFoldDB" id="A0A7W0CB07"/>
<sequence>MNAIAENIKQIRQRIKKAALDCGRSPQDVGLVAVTKTVSPEKIRKAAEAGLDCFGENYIQEADKKIKDLSDTRISWHFIGHLQSNKAKYAVRLFDLIHSVDSLKLAKELNRQAARHGRVQKILIQVNLGGEQTKSGAEKQAAEELVYDVAGLENLSVRGLMTLPPFFDAPEKVRPYFRQLGALRREIAAKNIANVEMAELSMGMTGDFETAIEEGATLVRIGTAIFGERS</sequence>
<evidence type="ECO:0000313" key="6">
    <source>
        <dbReference type="EMBL" id="MBA2882400.1"/>
    </source>
</evidence>
<evidence type="ECO:0000256" key="1">
    <source>
        <dbReference type="ARBA" id="ARBA00022898"/>
    </source>
</evidence>
<dbReference type="EMBL" id="JACDUS010000009">
    <property type="protein sequence ID" value="MBA2882400.1"/>
    <property type="molecule type" value="Genomic_DNA"/>
</dbReference>
<comment type="function">
    <text evidence="2">Pyridoxal 5'-phosphate (PLP)-binding protein, which is involved in PLP homeostasis.</text>
</comment>
<evidence type="ECO:0000259" key="5">
    <source>
        <dbReference type="Pfam" id="PF01168"/>
    </source>
</evidence>
<evidence type="ECO:0000313" key="7">
    <source>
        <dbReference type="Proteomes" id="UP000525298"/>
    </source>
</evidence>
<accession>A0A7W0CB07</accession>
<protein>
    <recommendedName>
        <fullName evidence="2">Pyridoxal phosphate homeostasis protein</fullName>
        <shortName evidence="2">PLP homeostasis protein</shortName>
    </recommendedName>
</protein>
<proteinExistence type="inferred from homology"/>
<gene>
    <name evidence="6" type="ORF">HNR65_002747</name>
</gene>
<dbReference type="Proteomes" id="UP000525298">
    <property type="component" value="Unassembled WGS sequence"/>
</dbReference>
<dbReference type="PANTHER" id="PTHR10146">
    <property type="entry name" value="PROLINE SYNTHETASE CO-TRANSCRIBED BACTERIAL HOMOLOG PROTEIN"/>
    <property type="match status" value="1"/>
</dbReference>
<dbReference type="Pfam" id="PF01168">
    <property type="entry name" value="Ala_racemase_N"/>
    <property type="match status" value="1"/>
</dbReference>
<name>A0A7W0CB07_9BACT</name>
<dbReference type="PANTHER" id="PTHR10146:SF14">
    <property type="entry name" value="PYRIDOXAL PHOSPHATE HOMEOSTASIS PROTEIN"/>
    <property type="match status" value="1"/>
</dbReference>
<evidence type="ECO:0000256" key="2">
    <source>
        <dbReference type="HAMAP-Rule" id="MF_02087"/>
    </source>
</evidence>
<organism evidence="6 7">
    <name type="scientific">Desulfosalsimonas propionicica</name>
    <dbReference type="NCBI Taxonomy" id="332175"/>
    <lineage>
        <taxon>Bacteria</taxon>
        <taxon>Pseudomonadati</taxon>
        <taxon>Thermodesulfobacteriota</taxon>
        <taxon>Desulfobacteria</taxon>
        <taxon>Desulfobacterales</taxon>
        <taxon>Desulfosalsimonadaceae</taxon>
        <taxon>Desulfosalsimonas</taxon>
    </lineage>
</organism>
<keyword evidence="1 2" id="KW-0663">Pyridoxal phosphate</keyword>
<dbReference type="NCBIfam" id="TIGR00044">
    <property type="entry name" value="YggS family pyridoxal phosphate-dependent enzyme"/>
    <property type="match status" value="1"/>
</dbReference>
<dbReference type="CDD" id="cd00635">
    <property type="entry name" value="PLPDE_III_YBL036c_like"/>
    <property type="match status" value="1"/>
</dbReference>
<dbReference type="RefSeq" id="WP_181552036.1">
    <property type="nucleotide sequence ID" value="NZ_JACDUS010000009.1"/>
</dbReference>
<dbReference type="HAMAP" id="MF_02087">
    <property type="entry name" value="PLP_homeostasis"/>
    <property type="match status" value="1"/>
</dbReference>
<comment type="cofactor">
    <cofactor evidence="3">
        <name>pyridoxal 5'-phosphate</name>
        <dbReference type="ChEBI" id="CHEBI:597326"/>
    </cofactor>
</comment>